<dbReference type="EMBL" id="CAVMJV010000008">
    <property type="protein sequence ID" value="CAK5036099.1"/>
    <property type="molecule type" value="Genomic_DNA"/>
</dbReference>
<comment type="caution">
    <text evidence="1">The sequence shown here is derived from an EMBL/GenBank/DDBJ whole genome shotgun (WGS) entry which is preliminary data.</text>
</comment>
<accession>A0ACB0Y7T0</accession>
<evidence type="ECO:0000313" key="1">
    <source>
        <dbReference type="EMBL" id="CAK5036099.1"/>
    </source>
</evidence>
<organism evidence="1 2">
    <name type="scientific">Meloidogyne enterolobii</name>
    <name type="common">Root-knot nematode worm</name>
    <name type="synonym">Meloidogyne mayaguensis</name>
    <dbReference type="NCBI Taxonomy" id="390850"/>
    <lineage>
        <taxon>Eukaryota</taxon>
        <taxon>Metazoa</taxon>
        <taxon>Ecdysozoa</taxon>
        <taxon>Nematoda</taxon>
        <taxon>Chromadorea</taxon>
        <taxon>Rhabditida</taxon>
        <taxon>Tylenchina</taxon>
        <taxon>Tylenchomorpha</taxon>
        <taxon>Tylenchoidea</taxon>
        <taxon>Meloidogynidae</taxon>
        <taxon>Meloidogyninae</taxon>
        <taxon>Meloidogyne</taxon>
    </lineage>
</organism>
<proteinExistence type="predicted"/>
<reference evidence="1" key="1">
    <citation type="submission" date="2023-11" db="EMBL/GenBank/DDBJ databases">
        <authorList>
            <person name="Poullet M."/>
        </authorList>
    </citation>
    <scope>NUCLEOTIDE SEQUENCE</scope>
    <source>
        <strain evidence="1">E1834</strain>
    </source>
</reference>
<protein>
    <submittedName>
        <fullName evidence="1">Uncharacterized protein</fullName>
    </submittedName>
</protein>
<name>A0ACB0Y7T0_MELEN</name>
<evidence type="ECO:0000313" key="2">
    <source>
        <dbReference type="Proteomes" id="UP001497535"/>
    </source>
</evidence>
<dbReference type="Proteomes" id="UP001497535">
    <property type="component" value="Unassembled WGS sequence"/>
</dbReference>
<sequence length="86" mass="10171">MLFGYLNQSSINQKLNVFVAIMERRVKVLILLFPIFFGTWEEVMARVTRNLDPNPDLGKFESKIRLFLNQENPTRKFHNFGLLLKN</sequence>
<keyword evidence="2" id="KW-1185">Reference proteome</keyword>
<gene>
    <name evidence="1" type="ORF">MENTE1834_LOCUS8918</name>
</gene>